<accession>A0A8H4FJW2</accession>
<evidence type="ECO:0000313" key="1">
    <source>
        <dbReference type="EMBL" id="KAF3804606.1"/>
    </source>
</evidence>
<dbReference type="Proteomes" id="UP000613401">
    <property type="component" value="Unassembled WGS sequence"/>
</dbReference>
<protein>
    <submittedName>
        <fullName evidence="1">Uncharacterized protein</fullName>
    </submittedName>
</protein>
<keyword evidence="2" id="KW-1185">Reference proteome</keyword>
<dbReference type="RefSeq" id="XP_045263765.1">
    <property type="nucleotide sequence ID" value="XM_045411981.1"/>
</dbReference>
<reference evidence="1" key="1">
    <citation type="journal article" date="2020" name="Phytopathology">
        <title>Genome sequence and comparative analysis of Colletotrichum gloeosporioides isolated from Liriodendron leaves.</title>
        <authorList>
            <person name="Fu F.F."/>
            <person name="Hao Z."/>
            <person name="Wang P."/>
            <person name="Lu Y."/>
            <person name="Xue L.J."/>
            <person name="Wei G."/>
            <person name="Tian Y."/>
            <person name="Baishi H."/>
            <person name="Xu H."/>
            <person name="Shi J."/>
            <person name="Cheng T."/>
            <person name="Wang G."/>
            <person name="Yi Y."/>
            <person name="Chen J."/>
        </authorList>
    </citation>
    <scope>NUCLEOTIDE SEQUENCE</scope>
    <source>
        <strain evidence="1">Lc1</strain>
    </source>
</reference>
<gene>
    <name evidence="1" type="ORF">GCG54_00012094</name>
</gene>
<evidence type="ECO:0000313" key="2">
    <source>
        <dbReference type="Proteomes" id="UP000613401"/>
    </source>
</evidence>
<dbReference type="GeneID" id="69019217"/>
<dbReference type="EMBL" id="WVTB01000049">
    <property type="protein sequence ID" value="KAF3804606.1"/>
    <property type="molecule type" value="Genomic_DNA"/>
</dbReference>
<reference evidence="1" key="2">
    <citation type="submission" date="2020-03" db="EMBL/GenBank/DDBJ databases">
        <authorList>
            <person name="Fu F.-F."/>
            <person name="Chen J."/>
        </authorList>
    </citation>
    <scope>NUCLEOTIDE SEQUENCE</scope>
    <source>
        <strain evidence="1">Lc1</strain>
    </source>
</reference>
<organism evidence="1 2">
    <name type="scientific">Colletotrichum gloeosporioides</name>
    <name type="common">Anthracnose fungus</name>
    <name type="synonym">Glomerella cingulata</name>
    <dbReference type="NCBI Taxonomy" id="474922"/>
    <lineage>
        <taxon>Eukaryota</taxon>
        <taxon>Fungi</taxon>
        <taxon>Dikarya</taxon>
        <taxon>Ascomycota</taxon>
        <taxon>Pezizomycotina</taxon>
        <taxon>Sordariomycetes</taxon>
        <taxon>Hypocreomycetidae</taxon>
        <taxon>Glomerellales</taxon>
        <taxon>Glomerellaceae</taxon>
        <taxon>Colletotrichum</taxon>
        <taxon>Colletotrichum gloeosporioides species complex</taxon>
    </lineage>
</organism>
<name>A0A8H4FJW2_COLGL</name>
<sequence length="274" mass="31121">MSKILPPASLPAFSPRSQLAPAARRILSRLQGPLSDSVFILRNQEREPYVVAPGPAGNSGLHPIAQASLTEPKVGSITVHVDVLRRWQEEWLERHERHAHADDKDCVFVQLPDKELYELSGSKSSGDDGDGEMELLRCCDTDRPKKAQPLVINASDTYVTVHDYLSALHPWLMGLRDDIVRADNVCEDKAPDDYRKLVVDFILPNSLKILDERRFLRQVGMVQMPEPVDKELEDFLREVCRPGEPEEPNYQYMYIPEQPSQSLVLDRSNQSRTL</sequence>
<comment type="caution">
    <text evidence="1">The sequence shown here is derived from an EMBL/GenBank/DDBJ whole genome shotgun (WGS) entry which is preliminary data.</text>
</comment>
<proteinExistence type="predicted"/>
<dbReference type="AlphaFoldDB" id="A0A8H4FJW2"/>